<gene>
    <name evidence="3" type="ORF">IAG44_25965</name>
</gene>
<keyword evidence="1" id="KW-0472">Membrane</keyword>
<proteinExistence type="predicted"/>
<feature type="transmembrane region" description="Helical" evidence="1">
    <location>
        <begin position="43"/>
        <end position="66"/>
    </location>
</feature>
<evidence type="ECO:0000313" key="3">
    <source>
        <dbReference type="EMBL" id="QNP72529.1"/>
    </source>
</evidence>
<accession>A0A7H0IIB3</accession>
<name>A0A7H0IIB3_9ACTN</name>
<dbReference type="Proteomes" id="UP000516052">
    <property type="component" value="Chromosome"/>
</dbReference>
<dbReference type="AlphaFoldDB" id="A0A7H0IIB3"/>
<protein>
    <recommendedName>
        <fullName evidence="5">Integral membrane protein</fullName>
    </recommendedName>
</protein>
<feature type="signal peptide" evidence="2">
    <location>
        <begin position="1"/>
        <end position="25"/>
    </location>
</feature>
<keyword evidence="2" id="KW-0732">Signal</keyword>
<dbReference type="RefSeq" id="WP_187749481.1">
    <property type="nucleotide sequence ID" value="NZ_CP060828.1"/>
</dbReference>
<evidence type="ECO:0008006" key="5">
    <source>
        <dbReference type="Google" id="ProtNLM"/>
    </source>
</evidence>
<dbReference type="EMBL" id="CP060828">
    <property type="protein sequence ID" value="QNP72529.1"/>
    <property type="molecule type" value="Genomic_DNA"/>
</dbReference>
<feature type="chain" id="PRO_5028926309" description="Integral membrane protein" evidence="2">
    <location>
        <begin position="26"/>
        <end position="88"/>
    </location>
</feature>
<keyword evidence="4" id="KW-1185">Reference proteome</keyword>
<organism evidence="3 4">
    <name type="scientific">Streptomyces roseirectus</name>
    <dbReference type="NCBI Taxonomy" id="2768066"/>
    <lineage>
        <taxon>Bacteria</taxon>
        <taxon>Bacillati</taxon>
        <taxon>Actinomycetota</taxon>
        <taxon>Actinomycetes</taxon>
        <taxon>Kitasatosporales</taxon>
        <taxon>Streptomycetaceae</taxon>
        <taxon>Streptomyces</taxon>
    </lineage>
</organism>
<keyword evidence="1" id="KW-1133">Transmembrane helix</keyword>
<evidence type="ECO:0000313" key="4">
    <source>
        <dbReference type="Proteomes" id="UP000516052"/>
    </source>
</evidence>
<dbReference type="KEGG" id="sroi:IAG44_25965"/>
<sequence length="88" mass="9278">MILVFNALMLLWLIAVISATPGAHDDCGASETCQAGTEITAAAVSLVTLIAWTAGDVILGVIWLVTNKASGRAARRPEVPPPPPSRRW</sequence>
<reference evidence="3 4" key="1">
    <citation type="submission" date="2020-08" db="EMBL/GenBank/DDBJ databases">
        <title>A novel species.</title>
        <authorList>
            <person name="Gao J."/>
        </authorList>
    </citation>
    <scope>NUCLEOTIDE SEQUENCE [LARGE SCALE GENOMIC DNA]</scope>
    <source>
        <strain evidence="3 4">CRXT-G-22</strain>
    </source>
</reference>
<evidence type="ECO:0000256" key="1">
    <source>
        <dbReference type="SAM" id="Phobius"/>
    </source>
</evidence>
<keyword evidence="1" id="KW-0812">Transmembrane</keyword>
<evidence type="ECO:0000256" key="2">
    <source>
        <dbReference type="SAM" id="SignalP"/>
    </source>
</evidence>